<dbReference type="SUPFAM" id="SSF53474">
    <property type="entry name" value="alpha/beta-Hydrolases"/>
    <property type="match status" value="1"/>
</dbReference>
<feature type="domain" description="Dienelactone hydrolase" evidence="1">
    <location>
        <begin position="52"/>
        <end position="236"/>
    </location>
</feature>
<dbReference type="PANTHER" id="PTHR47668:SF1">
    <property type="entry name" value="DIENELACTONE HYDROLASE DOMAIN-CONTAINING PROTEIN-RELATED"/>
    <property type="match status" value="1"/>
</dbReference>
<evidence type="ECO:0000313" key="3">
    <source>
        <dbReference type="Proteomes" id="UP000187429"/>
    </source>
</evidence>
<proteinExistence type="predicted"/>
<dbReference type="AlphaFoldDB" id="A0A1R1X9C7"/>
<dbReference type="Gene3D" id="3.40.50.1820">
    <property type="entry name" value="alpha/beta hydrolase"/>
    <property type="match status" value="1"/>
</dbReference>
<evidence type="ECO:0000259" key="1">
    <source>
        <dbReference type="Pfam" id="PF01738"/>
    </source>
</evidence>
<dbReference type="InterPro" id="IPR002925">
    <property type="entry name" value="Dienelactn_hydro"/>
</dbReference>
<dbReference type="OrthoDB" id="17560at2759"/>
<organism evidence="2 3">
    <name type="scientific">Smittium culicis</name>
    <dbReference type="NCBI Taxonomy" id="133412"/>
    <lineage>
        <taxon>Eukaryota</taxon>
        <taxon>Fungi</taxon>
        <taxon>Fungi incertae sedis</taxon>
        <taxon>Zoopagomycota</taxon>
        <taxon>Kickxellomycotina</taxon>
        <taxon>Harpellomycetes</taxon>
        <taxon>Harpellales</taxon>
        <taxon>Legeriomycetaceae</taxon>
        <taxon>Smittium</taxon>
    </lineage>
</organism>
<reference evidence="3" key="1">
    <citation type="submission" date="2017-01" db="EMBL/GenBank/DDBJ databases">
        <authorList>
            <person name="Wang Y."/>
            <person name="White M."/>
            <person name="Kvist S."/>
            <person name="Moncalvo J.-M."/>
        </authorList>
    </citation>
    <scope>NUCLEOTIDE SEQUENCE [LARGE SCALE GENOMIC DNA]</scope>
    <source>
        <strain evidence="3">ID-206-W2</strain>
    </source>
</reference>
<dbReference type="InterPro" id="IPR029058">
    <property type="entry name" value="AB_hydrolase_fold"/>
</dbReference>
<dbReference type="Proteomes" id="UP000187429">
    <property type="component" value="Unassembled WGS sequence"/>
</dbReference>
<sequence length="299" mass="33245">MAQVHLPYPVNDKSIVVKYDEPTKYELIPTEPVKADYTPIGEKIDIEEGVNCYITGSKDSKAGIIYFYDVGGYSDNIFQQADILGKRGYRVLIPNFWINEPSVIELLDDEVISKTSELKTYYPRTKKYIDAAKNHLVQVEKIENIFVAGECLGGKVAANAAEFDNFYIGCATLHPSSVNNDDLARLDVPTIVVGGFDDPDYTDGINSFKNKGLGDYSYYKVFPEVYHGFLASGANYSNPIISNVANSVLSIVATYFDQVLEARKVNPEIFKRSGDRKEFKRTNTVLGHFGKVGQKGGVV</sequence>
<dbReference type="PANTHER" id="PTHR47668">
    <property type="entry name" value="DIENELACTONE HYDROLASE FAMILY PROTEIN (AFU_ORTHOLOGUE AFUA_6G01940)"/>
    <property type="match status" value="1"/>
</dbReference>
<dbReference type="EMBL" id="LSSM01006199">
    <property type="protein sequence ID" value="OMJ11226.1"/>
    <property type="molecule type" value="Genomic_DNA"/>
</dbReference>
<evidence type="ECO:0000313" key="2">
    <source>
        <dbReference type="EMBL" id="OMJ11226.1"/>
    </source>
</evidence>
<gene>
    <name evidence="2" type="ORF">AYI69_g9910</name>
</gene>
<keyword evidence="3" id="KW-1185">Reference proteome</keyword>
<dbReference type="GO" id="GO:0016787">
    <property type="term" value="F:hydrolase activity"/>
    <property type="evidence" value="ECO:0007669"/>
    <property type="project" value="InterPro"/>
</dbReference>
<name>A0A1R1X9C7_9FUNG</name>
<accession>A0A1R1X9C7</accession>
<dbReference type="Pfam" id="PF01738">
    <property type="entry name" value="DLH"/>
    <property type="match status" value="1"/>
</dbReference>
<protein>
    <submittedName>
        <fullName evidence="2">Putative AIM2 family protein</fullName>
    </submittedName>
</protein>
<comment type="caution">
    <text evidence="2">The sequence shown here is derived from an EMBL/GenBank/DDBJ whole genome shotgun (WGS) entry which is preliminary data.</text>
</comment>